<comment type="caution">
    <text evidence="2">The sequence shown here is derived from an EMBL/GenBank/DDBJ whole genome shotgun (WGS) entry which is preliminary data.</text>
</comment>
<proteinExistence type="predicted"/>
<dbReference type="EMBL" id="JBBNAF010000006">
    <property type="protein sequence ID" value="KAK9134667.1"/>
    <property type="molecule type" value="Genomic_DNA"/>
</dbReference>
<sequence length="76" mass="8493">MGGSGGRQLLVVRRNNGKTSDGRRGCGRQDWWEAQLKWSIGGRRSYGRCRLWRLDASIGWSGGRHGWFEAAKTGGK</sequence>
<feature type="region of interest" description="Disordered" evidence="1">
    <location>
        <begin position="1"/>
        <end position="25"/>
    </location>
</feature>
<gene>
    <name evidence="2" type="ORF">Syun_013997</name>
</gene>
<dbReference type="AlphaFoldDB" id="A0AAP0JIN4"/>
<dbReference type="Proteomes" id="UP001420932">
    <property type="component" value="Unassembled WGS sequence"/>
</dbReference>
<protein>
    <submittedName>
        <fullName evidence="2">Uncharacterized protein</fullName>
    </submittedName>
</protein>
<evidence type="ECO:0000313" key="2">
    <source>
        <dbReference type="EMBL" id="KAK9134667.1"/>
    </source>
</evidence>
<evidence type="ECO:0000256" key="1">
    <source>
        <dbReference type="SAM" id="MobiDB-lite"/>
    </source>
</evidence>
<evidence type="ECO:0000313" key="3">
    <source>
        <dbReference type="Proteomes" id="UP001420932"/>
    </source>
</evidence>
<organism evidence="2 3">
    <name type="scientific">Stephania yunnanensis</name>
    <dbReference type="NCBI Taxonomy" id="152371"/>
    <lineage>
        <taxon>Eukaryota</taxon>
        <taxon>Viridiplantae</taxon>
        <taxon>Streptophyta</taxon>
        <taxon>Embryophyta</taxon>
        <taxon>Tracheophyta</taxon>
        <taxon>Spermatophyta</taxon>
        <taxon>Magnoliopsida</taxon>
        <taxon>Ranunculales</taxon>
        <taxon>Menispermaceae</taxon>
        <taxon>Menispermoideae</taxon>
        <taxon>Cissampelideae</taxon>
        <taxon>Stephania</taxon>
    </lineage>
</organism>
<reference evidence="2 3" key="1">
    <citation type="submission" date="2024-01" db="EMBL/GenBank/DDBJ databases">
        <title>Genome assemblies of Stephania.</title>
        <authorList>
            <person name="Yang L."/>
        </authorList>
    </citation>
    <scope>NUCLEOTIDE SEQUENCE [LARGE SCALE GENOMIC DNA]</scope>
    <source>
        <strain evidence="2">YNDBR</strain>
        <tissue evidence="2">Leaf</tissue>
    </source>
</reference>
<keyword evidence="3" id="KW-1185">Reference proteome</keyword>
<accession>A0AAP0JIN4</accession>
<name>A0AAP0JIN4_9MAGN</name>